<dbReference type="OrthoDB" id="569491at2"/>
<evidence type="ECO:0000256" key="3">
    <source>
        <dbReference type="ARBA" id="ARBA00023163"/>
    </source>
</evidence>
<evidence type="ECO:0000313" key="8">
    <source>
        <dbReference type="Proteomes" id="UP000280586"/>
    </source>
</evidence>
<feature type="domain" description="HTH lacI-type" evidence="4">
    <location>
        <begin position="2"/>
        <end position="56"/>
    </location>
</feature>
<dbReference type="PANTHER" id="PTHR30146:SF144">
    <property type="entry name" value="LACI-FAMILY TRANSCRIPTION REGULATOR"/>
    <property type="match status" value="1"/>
</dbReference>
<dbReference type="InterPro" id="IPR010982">
    <property type="entry name" value="Lambda_DNA-bd_dom_sf"/>
</dbReference>
<dbReference type="PROSITE" id="PS50932">
    <property type="entry name" value="HTH_LACI_2"/>
    <property type="match status" value="1"/>
</dbReference>
<dbReference type="SMART" id="SM00354">
    <property type="entry name" value="HTH_LACI"/>
    <property type="match status" value="1"/>
</dbReference>
<dbReference type="SUPFAM" id="SSF53822">
    <property type="entry name" value="Periplasmic binding protein-like I"/>
    <property type="match status" value="1"/>
</dbReference>
<feature type="domain" description="HTH cro/C1-type" evidence="5">
    <location>
        <begin position="4"/>
        <end position="46"/>
    </location>
</feature>
<dbReference type="SUPFAM" id="SSF47413">
    <property type="entry name" value="lambda repressor-like DNA-binding domains"/>
    <property type="match status" value="1"/>
</dbReference>
<evidence type="ECO:0000313" key="7">
    <source>
        <dbReference type="EMBL" id="USS00152.1"/>
    </source>
</evidence>
<keyword evidence="1" id="KW-0805">Transcription regulation</keyword>
<evidence type="ECO:0000259" key="4">
    <source>
        <dbReference type="PROSITE" id="PS50932"/>
    </source>
</evidence>
<keyword evidence="2" id="KW-0238">DNA-binding</keyword>
<dbReference type="Gene3D" id="1.10.260.40">
    <property type="entry name" value="lambda repressor-like DNA-binding domains"/>
    <property type="match status" value="1"/>
</dbReference>
<organism evidence="6 8">
    <name type="scientific">Clostridium septicum</name>
    <dbReference type="NCBI Taxonomy" id="1504"/>
    <lineage>
        <taxon>Bacteria</taxon>
        <taxon>Bacillati</taxon>
        <taxon>Bacillota</taxon>
        <taxon>Clostridia</taxon>
        <taxon>Eubacteriales</taxon>
        <taxon>Clostridiaceae</taxon>
        <taxon>Clostridium</taxon>
    </lineage>
</organism>
<reference evidence="7" key="2">
    <citation type="submission" date="2022-06" db="EMBL/GenBank/DDBJ databases">
        <authorList>
            <person name="Holder M.E."/>
            <person name="Ajami N.J."/>
            <person name="Petrosino J.F."/>
        </authorList>
    </citation>
    <scope>NUCLEOTIDE SEQUENCE</scope>
    <source>
        <strain evidence="7">RMA 8861</strain>
    </source>
</reference>
<dbReference type="Pfam" id="PF00356">
    <property type="entry name" value="LacI"/>
    <property type="match status" value="1"/>
</dbReference>
<dbReference type="PROSITE" id="PS50943">
    <property type="entry name" value="HTH_CROC1"/>
    <property type="match status" value="1"/>
</dbReference>
<proteinExistence type="predicted"/>
<dbReference type="KEGG" id="csep:CP523_03485"/>
<evidence type="ECO:0000256" key="2">
    <source>
        <dbReference type="ARBA" id="ARBA00023125"/>
    </source>
</evidence>
<dbReference type="Gene3D" id="3.40.50.2300">
    <property type="match status" value="2"/>
</dbReference>
<reference evidence="6 8" key="1">
    <citation type="submission" date="2017-09" db="EMBL/GenBank/DDBJ databases">
        <authorList>
            <person name="Thomas P."/>
            <person name="Seyboldt C."/>
        </authorList>
    </citation>
    <scope>NUCLEOTIDE SEQUENCE [LARGE SCALE GENOMIC DNA]</scope>
    <source>
        <strain evidence="6 8">DSM 7534</strain>
    </source>
</reference>
<evidence type="ECO:0000313" key="6">
    <source>
        <dbReference type="EMBL" id="AYE33593.1"/>
    </source>
</evidence>
<gene>
    <name evidence="6" type="ORF">CP523_03485</name>
    <name evidence="7" type="ORF">NH397_11720</name>
</gene>
<dbReference type="GO" id="GO:0000976">
    <property type="term" value="F:transcription cis-regulatory region binding"/>
    <property type="evidence" value="ECO:0007669"/>
    <property type="project" value="TreeGrafter"/>
</dbReference>
<dbReference type="InterPro" id="IPR000843">
    <property type="entry name" value="HTH_LacI"/>
</dbReference>
<sequence length="333" mass="38345">MIRQEDIAKKLNISRTTVARALNGTGSVNEETKEKVLKACEELGYKRNPISSSLALKKKKNIYAFIVKAKNNYYTDDIKLGFQKAQGEFKFYKYQLNIIETDIDSPREQLDELKGVIDKGDIDGVIITPLLKEEIKLLKRNNPNIFFIALDLPLDNVTFNIYSNYYKSGRLTAELLQNVLNQGEEILLIDTEDDRISSKPYYYGFYEKITEDNICKIANIVYQSDLKNNIGKVIKDNLTDNVKAIYSSRFLVDIVEYVIKNTDRKLKIVANGLSDNTKKLIESNNIIATVKEKYKELGYISAKVMFEHLYKDIKPKHINIELESEIILKENLN</sequence>
<dbReference type="Proteomes" id="UP000280586">
    <property type="component" value="Chromosome"/>
</dbReference>
<dbReference type="EMBL" id="CP099799">
    <property type="protein sequence ID" value="USS00152.1"/>
    <property type="molecule type" value="Genomic_DNA"/>
</dbReference>
<dbReference type="GO" id="GO:0003700">
    <property type="term" value="F:DNA-binding transcription factor activity"/>
    <property type="evidence" value="ECO:0007669"/>
    <property type="project" value="TreeGrafter"/>
</dbReference>
<keyword evidence="3" id="KW-0804">Transcription</keyword>
<dbReference type="Pfam" id="PF13407">
    <property type="entry name" value="Peripla_BP_4"/>
    <property type="match status" value="1"/>
</dbReference>
<dbReference type="InterPro" id="IPR001387">
    <property type="entry name" value="Cro/C1-type_HTH"/>
</dbReference>
<evidence type="ECO:0000313" key="9">
    <source>
        <dbReference type="Proteomes" id="UP001055437"/>
    </source>
</evidence>
<dbReference type="InterPro" id="IPR028082">
    <property type="entry name" value="Peripla_BP_I"/>
</dbReference>
<protein>
    <submittedName>
        <fullName evidence="6">LacI family transcriptional regulator</fullName>
    </submittedName>
</protein>
<dbReference type="PANTHER" id="PTHR30146">
    <property type="entry name" value="LACI-RELATED TRANSCRIPTIONAL REPRESSOR"/>
    <property type="match status" value="1"/>
</dbReference>
<dbReference type="Proteomes" id="UP001055437">
    <property type="component" value="Chromosome"/>
</dbReference>
<dbReference type="InterPro" id="IPR025997">
    <property type="entry name" value="SBP_2_dom"/>
</dbReference>
<dbReference type="GeneID" id="303559744"/>
<name>A0A9N7JJG9_CLOSE</name>
<dbReference type="EMBL" id="CP023671">
    <property type="protein sequence ID" value="AYE33593.1"/>
    <property type="molecule type" value="Genomic_DNA"/>
</dbReference>
<dbReference type="AlphaFoldDB" id="A0A9N7JJG9"/>
<dbReference type="RefSeq" id="WP_066677909.1">
    <property type="nucleotide sequence ID" value="NZ_CABMIZ010000033.1"/>
</dbReference>
<dbReference type="CDD" id="cd01392">
    <property type="entry name" value="HTH_LacI"/>
    <property type="match status" value="1"/>
</dbReference>
<evidence type="ECO:0000259" key="5">
    <source>
        <dbReference type="PROSITE" id="PS50943"/>
    </source>
</evidence>
<evidence type="ECO:0000256" key="1">
    <source>
        <dbReference type="ARBA" id="ARBA00023015"/>
    </source>
</evidence>
<accession>A0A9N7JJG9</accession>
<keyword evidence="9" id="KW-1185">Reference proteome</keyword>